<evidence type="ECO:0000256" key="1">
    <source>
        <dbReference type="SAM" id="Coils"/>
    </source>
</evidence>
<feature type="coiled-coil region" evidence="1">
    <location>
        <begin position="150"/>
        <end position="177"/>
    </location>
</feature>
<evidence type="ECO:0000313" key="2">
    <source>
        <dbReference type="EMBL" id="SEG66227.1"/>
    </source>
</evidence>
<dbReference type="RefSeq" id="WP_103939322.1">
    <property type="nucleotide sequence ID" value="NZ_FNVO01000008.1"/>
</dbReference>
<sequence>MTSPTSRTSRNLRRRPPLGLPAGPAVLGIYLNDHLIGATGGTELAKRIAKAHRGTPAGPELDRLATEVAEDRRELMGMMTALGVPIRRYKVLIGWLGEKLGRLKPNGRLLRRSPLSSVIEFETMRLGVEGKRSAWSLLRRLAERDRRLDAARLDRLLERAERQSRLLEEMRVRAAEDLVGPAE</sequence>
<reference evidence="3" key="1">
    <citation type="submission" date="2016-10" db="EMBL/GenBank/DDBJ databases">
        <authorList>
            <person name="Varghese N."/>
            <person name="Submissions S."/>
        </authorList>
    </citation>
    <scope>NUCLEOTIDE SEQUENCE [LARGE SCALE GENOMIC DNA]</scope>
    <source>
        <strain evidence="3">DSM 43163</strain>
    </source>
</reference>
<gene>
    <name evidence="2" type="ORF">SAMN04489712_108174</name>
</gene>
<organism evidence="2 3">
    <name type="scientific">Thermomonospora echinospora</name>
    <dbReference type="NCBI Taxonomy" id="1992"/>
    <lineage>
        <taxon>Bacteria</taxon>
        <taxon>Bacillati</taxon>
        <taxon>Actinomycetota</taxon>
        <taxon>Actinomycetes</taxon>
        <taxon>Streptosporangiales</taxon>
        <taxon>Thermomonosporaceae</taxon>
        <taxon>Thermomonospora</taxon>
    </lineage>
</organism>
<proteinExistence type="predicted"/>
<keyword evidence="3" id="KW-1185">Reference proteome</keyword>
<dbReference type="Proteomes" id="UP000236723">
    <property type="component" value="Unassembled WGS sequence"/>
</dbReference>
<protein>
    <submittedName>
        <fullName evidence="2">Uncharacterized protein</fullName>
    </submittedName>
</protein>
<name>A0A1H6C0H0_9ACTN</name>
<dbReference type="EMBL" id="FNVO01000008">
    <property type="protein sequence ID" value="SEG66227.1"/>
    <property type="molecule type" value="Genomic_DNA"/>
</dbReference>
<keyword evidence="1" id="KW-0175">Coiled coil</keyword>
<evidence type="ECO:0000313" key="3">
    <source>
        <dbReference type="Proteomes" id="UP000236723"/>
    </source>
</evidence>
<dbReference type="OrthoDB" id="5504890at2"/>
<dbReference type="AlphaFoldDB" id="A0A1H6C0H0"/>
<accession>A0A1H6C0H0</accession>